<organism evidence="2 3">
    <name type="scientific">Streptosporangium minutum</name>
    <dbReference type="NCBI Taxonomy" id="569862"/>
    <lineage>
        <taxon>Bacteria</taxon>
        <taxon>Bacillati</taxon>
        <taxon>Actinomycetota</taxon>
        <taxon>Actinomycetes</taxon>
        <taxon>Streptosporangiales</taxon>
        <taxon>Streptosporangiaceae</taxon>
        <taxon>Streptosporangium</taxon>
    </lineage>
</organism>
<feature type="transmembrane region" description="Helical" evidence="1">
    <location>
        <begin position="86"/>
        <end position="110"/>
    </location>
</feature>
<dbReference type="RefSeq" id="WP_086571501.1">
    <property type="nucleotide sequence ID" value="NZ_NGFP01000045.1"/>
</dbReference>
<keyword evidence="1" id="KW-0812">Transmembrane</keyword>
<keyword evidence="1" id="KW-1133">Transmembrane helix</keyword>
<keyword evidence="1" id="KW-0472">Membrane</keyword>
<accession>A0A243RQ12</accession>
<evidence type="ECO:0000313" key="2">
    <source>
        <dbReference type="EMBL" id="OUC97049.1"/>
    </source>
</evidence>
<reference evidence="2 3" key="1">
    <citation type="submission" date="2017-05" db="EMBL/GenBank/DDBJ databases">
        <title>Biotechnological potential of actinobacteria isolated from South African environments.</title>
        <authorList>
            <person name="Le Roes-Hill M."/>
            <person name="Prins A."/>
            <person name="Durrell K.A."/>
        </authorList>
    </citation>
    <scope>NUCLEOTIDE SEQUENCE [LARGE SCALE GENOMIC DNA]</scope>
    <source>
        <strain evidence="2">M26</strain>
    </source>
</reference>
<sequence>MPTTLLSLILFVALLAPGFAYTAVRDSRFPERTSSAFRESTRVALASIVFDLASLGVFTVLRFAAPGLTPDVGRLIRQGEGYLRTHYASVTAWATVLLALAVGAAVLTAWRLPRRRHPLTVESSWWLLFHSYPERNGAAEIRVGCELTDGSFIGGRLQHFAYQAEETGDRELAIRRPFEHRPAKDQPARDLSGEHFVTISARQIKFLTVTYLAAPTGRQAKEPVTDPRE</sequence>
<protein>
    <submittedName>
        <fullName evidence="2">Uncharacterized protein</fullName>
    </submittedName>
</protein>
<evidence type="ECO:0000256" key="1">
    <source>
        <dbReference type="SAM" id="Phobius"/>
    </source>
</evidence>
<dbReference type="Proteomes" id="UP000194761">
    <property type="component" value="Unassembled WGS sequence"/>
</dbReference>
<feature type="transmembrane region" description="Helical" evidence="1">
    <location>
        <begin position="44"/>
        <end position="65"/>
    </location>
</feature>
<comment type="caution">
    <text evidence="2">The sequence shown here is derived from an EMBL/GenBank/DDBJ whole genome shotgun (WGS) entry which is preliminary data.</text>
</comment>
<gene>
    <name evidence="2" type="ORF">CA984_12580</name>
</gene>
<dbReference type="Pfam" id="PF19865">
    <property type="entry name" value="DUF6338"/>
    <property type="match status" value="1"/>
</dbReference>
<name>A0A243RQ12_9ACTN</name>
<dbReference type="InterPro" id="IPR045919">
    <property type="entry name" value="DUF6338"/>
</dbReference>
<dbReference type="EMBL" id="NGFP01000045">
    <property type="protein sequence ID" value="OUC97049.1"/>
    <property type="molecule type" value="Genomic_DNA"/>
</dbReference>
<proteinExistence type="predicted"/>
<evidence type="ECO:0000313" key="3">
    <source>
        <dbReference type="Proteomes" id="UP000194761"/>
    </source>
</evidence>
<dbReference type="AlphaFoldDB" id="A0A243RQ12"/>
<keyword evidence="3" id="KW-1185">Reference proteome</keyword>